<dbReference type="InterPro" id="IPR039189">
    <property type="entry name" value="Fcp1"/>
</dbReference>
<name>D7MF74_ARALL</name>
<reference evidence="8" key="1">
    <citation type="journal article" date="2011" name="Nat. Genet.">
        <title>The Arabidopsis lyrata genome sequence and the basis of rapid genome size change.</title>
        <authorList>
            <person name="Hu T.T."/>
            <person name="Pattyn P."/>
            <person name="Bakker E.G."/>
            <person name="Cao J."/>
            <person name="Cheng J.-F."/>
            <person name="Clark R.M."/>
            <person name="Fahlgren N."/>
            <person name="Fawcett J.A."/>
            <person name="Grimwood J."/>
            <person name="Gundlach H."/>
            <person name="Haberer G."/>
            <person name="Hollister J.D."/>
            <person name="Ossowski S."/>
            <person name="Ottilar R.P."/>
            <person name="Salamov A.A."/>
            <person name="Schneeberger K."/>
            <person name="Spannagl M."/>
            <person name="Wang X."/>
            <person name="Yang L."/>
            <person name="Nasrallah M.E."/>
            <person name="Bergelson J."/>
            <person name="Carrington J.C."/>
            <person name="Gaut B.S."/>
            <person name="Schmutz J."/>
            <person name="Mayer K.F.X."/>
            <person name="Van de Peer Y."/>
            <person name="Grigoriev I.V."/>
            <person name="Nordborg M."/>
            <person name="Weigel D."/>
            <person name="Guo Y.-L."/>
        </authorList>
    </citation>
    <scope>NUCLEOTIDE SEQUENCE [LARGE SCALE GENOMIC DNA]</scope>
    <source>
        <strain evidence="8">cv. MN47</strain>
    </source>
</reference>
<dbReference type="PANTHER" id="PTHR23081">
    <property type="entry name" value="RNA POLYMERASE II CTD PHOSPHATASE"/>
    <property type="match status" value="1"/>
</dbReference>
<evidence type="ECO:0000256" key="1">
    <source>
        <dbReference type="ARBA" id="ARBA00004123"/>
    </source>
</evidence>
<dbReference type="eggNOG" id="KOG0323">
    <property type="taxonomic scope" value="Eukaryota"/>
</dbReference>
<dbReference type="Gramene" id="scaffold_701633.1">
    <property type="protein sequence ID" value="scaffold_701633.1"/>
    <property type="gene ID" value="scaffold_701633.1"/>
</dbReference>
<keyword evidence="4" id="KW-0539">Nucleus</keyword>
<evidence type="ECO:0000256" key="6">
    <source>
        <dbReference type="ARBA" id="ARBA00048336"/>
    </source>
</evidence>
<dbReference type="STRING" id="81972.D7MF74"/>
<gene>
    <name evidence="7" type="ORF">ARALYDRAFT_913891</name>
</gene>
<comment type="catalytic activity">
    <reaction evidence="5">
        <text>O-phospho-L-seryl-[protein] + H2O = L-seryl-[protein] + phosphate</text>
        <dbReference type="Rhea" id="RHEA:20629"/>
        <dbReference type="Rhea" id="RHEA-COMP:9863"/>
        <dbReference type="Rhea" id="RHEA-COMP:11604"/>
        <dbReference type="ChEBI" id="CHEBI:15377"/>
        <dbReference type="ChEBI" id="CHEBI:29999"/>
        <dbReference type="ChEBI" id="CHEBI:43474"/>
        <dbReference type="ChEBI" id="CHEBI:83421"/>
        <dbReference type="EC" id="3.1.3.16"/>
    </reaction>
</comment>
<accession>D7MF74</accession>
<proteinExistence type="predicted"/>
<comment type="subcellular location">
    <subcellularLocation>
        <location evidence="1">Nucleus</location>
    </subcellularLocation>
</comment>
<organism evidence="8">
    <name type="scientific">Arabidopsis lyrata subsp. lyrata</name>
    <name type="common">Lyre-leaved rock-cress</name>
    <dbReference type="NCBI Taxonomy" id="81972"/>
    <lineage>
        <taxon>Eukaryota</taxon>
        <taxon>Viridiplantae</taxon>
        <taxon>Streptophyta</taxon>
        <taxon>Embryophyta</taxon>
        <taxon>Tracheophyta</taxon>
        <taxon>Spermatophyta</taxon>
        <taxon>Magnoliopsida</taxon>
        <taxon>eudicotyledons</taxon>
        <taxon>Gunneridae</taxon>
        <taxon>Pentapetalae</taxon>
        <taxon>rosids</taxon>
        <taxon>malvids</taxon>
        <taxon>Brassicales</taxon>
        <taxon>Brassicaceae</taxon>
        <taxon>Camelineae</taxon>
        <taxon>Arabidopsis</taxon>
    </lineage>
</organism>
<dbReference type="Proteomes" id="UP000008694">
    <property type="component" value="Unassembled WGS sequence"/>
</dbReference>
<evidence type="ECO:0000256" key="5">
    <source>
        <dbReference type="ARBA" id="ARBA00047761"/>
    </source>
</evidence>
<dbReference type="Gene3D" id="3.40.50.1000">
    <property type="entry name" value="HAD superfamily/HAD-like"/>
    <property type="match status" value="1"/>
</dbReference>
<keyword evidence="3" id="KW-0378">Hydrolase</keyword>
<protein>
    <recommendedName>
        <fullName evidence="2">protein-serine/threonine phosphatase</fullName>
        <ecNumber evidence="2">3.1.3.16</ecNumber>
    </recommendedName>
</protein>
<keyword evidence="8" id="KW-1185">Reference proteome</keyword>
<dbReference type="EMBL" id="GL348719">
    <property type="protein sequence ID" value="EFH43811.1"/>
    <property type="molecule type" value="Genomic_DNA"/>
</dbReference>
<evidence type="ECO:0000256" key="4">
    <source>
        <dbReference type="ARBA" id="ARBA00023242"/>
    </source>
</evidence>
<evidence type="ECO:0000256" key="3">
    <source>
        <dbReference type="ARBA" id="ARBA00022801"/>
    </source>
</evidence>
<comment type="catalytic activity">
    <reaction evidence="6">
        <text>O-phospho-L-threonyl-[protein] + H2O = L-threonyl-[protein] + phosphate</text>
        <dbReference type="Rhea" id="RHEA:47004"/>
        <dbReference type="Rhea" id="RHEA-COMP:11060"/>
        <dbReference type="Rhea" id="RHEA-COMP:11605"/>
        <dbReference type="ChEBI" id="CHEBI:15377"/>
        <dbReference type="ChEBI" id="CHEBI:30013"/>
        <dbReference type="ChEBI" id="CHEBI:43474"/>
        <dbReference type="ChEBI" id="CHEBI:61977"/>
        <dbReference type="EC" id="3.1.3.16"/>
    </reaction>
</comment>
<dbReference type="GO" id="GO:0005634">
    <property type="term" value="C:nucleus"/>
    <property type="evidence" value="ECO:0007669"/>
    <property type="project" value="UniProtKB-SubCell"/>
</dbReference>
<dbReference type="EC" id="3.1.3.16" evidence="2"/>
<dbReference type="InterPro" id="IPR023214">
    <property type="entry name" value="HAD_sf"/>
</dbReference>
<evidence type="ECO:0000256" key="2">
    <source>
        <dbReference type="ARBA" id="ARBA00013081"/>
    </source>
</evidence>
<dbReference type="AlphaFoldDB" id="D7MF74"/>
<dbReference type="GO" id="GO:0008420">
    <property type="term" value="F:RNA polymerase II CTD heptapeptide repeat phosphatase activity"/>
    <property type="evidence" value="ECO:0007669"/>
    <property type="project" value="InterPro"/>
</dbReference>
<dbReference type="HOGENOM" id="CLU_2136920_0_0_1"/>
<dbReference type="PANTHER" id="PTHR23081:SF22">
    <property type="entry name" value="RNA POLYMERASE II C-TERMINAL DOMAIN PHOSPHATASE-LIKE"/>
    <property type="match status" value="1"/>
</dbReference>
<sequence length="113" mass="13353">MIVHTVLVSDLSNHSILVVDELRVIIVDDTVDIWPHDKRNLLQITKYIYFSVAVSIDKRWRSYAEVKRDESLSNGSLANVLKFLVYVHKRYEKKLDSKDLRLLIPDPYQQYCF</sequence>
<evidence type="ECO:0000313" key="7">
    <source>
        <dbReference type="EMBL" id="EFH43811.1"/>
    </source>
</evidence>
<evidence type="ECO:0000313" key="8">
    <source>
        <dbReference type="Proteomes" id="UP000008694"/>
    </source>
</evidence>